<dbReference type="AlphaFoldDB" id="A0A011WLS0"/>
<dbReference type="CDD" id="cd10446">
    <property type="entry name" value="GIY-YIG_unchar_1"/>
    <property type="match status" value="1"/>
</dbReference>
<dbReference type="OrthoDB" id="89044at2"/>
<gene>
    <name evidence="2" type="ORF">RASY3_16800</name>
</gene>
<organism evidence="2 3">
    <name type="scientific">Ruminococcus albus SY3</name>
    <dbReference type="NCBI Taxonomy" id="1341156"/>
    <lineage>
        <taxon>Bacteria</taxon>
        <taxon>Bacillati</taxon>
        <taxon>Bacillota</taxon>
        <taxon>Clostridia</taxon>
        <taxon>Eubacteriales</taxon>
        <taxon>Oscillospiraceae</taxon>
        <taxon>Ruminococcus</taxon>
    </lineage>
</organism>
<dbReference type="EMBL" id="JEOB01000004">
    <property type="protein sequence ID" value="EXM37965.1"/>
    <property type="molecule type" value="Genomic_DNA"/>
</dbReference>
<name>A0A011WLS0_RUMAL</name>
<dbReference type="InterPro" id="IPR000305">
    <property type="entry name" value="GIY-YIG_endonuc"/>
</dbReference>
<keyword evidence="3" id="KW-1185">Reference proteome</keyword>
<evidence type="ECO:0000259" key="1">
    <source>
        <dbReference type="Pfam" id="PF01541"/>
    </source>
</evidence>
<dbReference type="Gene3D" id="3.40.1440.10">
    <property type="entry name" value="GIY-YIG endonuclease"/>
    <property type="match status" value="1"/>
</dbReference>
<dbReference type="PATRIC" id="fig|1341156.4.peg.2960"/>
<dbReference type="Pfam" id="PF01541">
    <property type="entry name" value="GIY-YIG"/>
    <property type="match status" value="1"/>
</dbReference>
<dbReference type="InterPro" id="IPR045425">
    <property type="entry name" value="DUF6508"/>
</dbReference>
<dbReference type="SUPFAM" id="SSF82771">
    <property type="entry name" value="GIY-YIG endonuclease"/>
    <property type="match status" value="1"/>
</dbReference>
<protein>
    <submittedName>
        <fullName evidence="2">Excinuclease ABC subunit C</fullName>
    </submittedName>
</protein>
<accession>A0A011WLS0</accession>
<dbReference type="InterPro" id="IPR035901">
    <property type="entry name" value="GIY-YIG_endonuc_sf"/>
</dbReference>
<feature type="domain" description="GIY-YIG" evidence="1">
    <location>
        <begin position="308"/>
        <end position="394"/>
    </location>
</feature>
<dbReference type="Pfam" id="PF20118">
    <property type="entry name" value="DUF6508"/>
    <property type="match status" value="1"/>
</dbReference>
<evidence type="ECO:0000313" key="3">
    <source>
        <dbReference type="Proteomes" id="UP000021369"/>
    </source>
</evidence>
<evidence type="ECO:0000313" key="2">
    <source>
        <dbReference type="EMBL" id="EXM37965.1"/>
    </source>
</evidence>
<dbReference type="RefSeq" id="WP_051506649.1">
    <property type="nucleotide sequence ID" value="NZ_JEOB01000004.1"/>
</dbReference>
<dbReference type="Proteomes" id="UP000021369">
    <property type="component" value="Unassembled WGS sequence"/>
</dbReference>
<proteinExistence type="predicted"/>
<reference evidence="2 3" key="1">
    <citation type="submission" date="2013-06" db="EMBL/GenBank/DDBJ databases">
        <title>Rumen cellulosomics: divergent fiber-degrading strategies revealed by comparative genome-wide analysis of six Ruminococcal strains.</title>
        <authorList>
            <person name="Dassa B."/>
            <person name="Borovok I."/>
            <person name="Lamed R."/>
            <person name="Flint H."/>
            <person name="Yeoman C.J."/>
            <person name="White B."/>
            <person name="Bayer E.A."/>
        </authorList>
    </citation>
    <scope>NUCLEOTIDE SEQUENCE [LARGE SCALE GENOMIC DNA]</scope>
    <source>
        <strain evidence="2 3">SY3</strain>
    </source>
</reference>
<sequence length="402" mass="46115">MEINEICQALPIIKTQKVEWSDNRNGNLSHPKYSDEVLNWINQFGTLNIADKDYIDNIEQIKQKNVSELTRDETLTRLTAIIRGERFCEGILAKAIESGKLEELCVHLHKITSAEPFKTRILLSDLLKNNGIKPEDVVMIRHVLSREHCKQCYQNGFIKEYTQIQGKNKTMLKNSKYWMVFIGTTGTNAKLYCVYKFKGFSPVSEHKMPTGFPCPEMYSEDANLYELEETDLFSDLKDGLIIDWGTSTQSWYQSATKNKPIVSIHNNNKIPFKGYENAIYSFDELQEIVNDMGMGAYEEHYNALSKVKGVYLIVDTTDGKQYVGSAYGDNGILGRWAIYANTHHGGNKKMIELLKNHPERYKSFRFTILKIFSDGAKDIEVIDSEKLYKQKLGTIEHGLNDN</sequence>
<comment type="caution">
    <text evidence="2">The sequence shown here is derived from an EMBL/GenBank/DDBJ whole genome shotgun (WGS) entry which is preliminary data.</text>
</comment>